<evidence type="ECO:0000259" key="1">
    <source>
        <dbReference type="Pfam" id="PF00561"/>
    </source>
</evidence>
<dbReference type="RefSeq" id="WP_311696401.1">
    <property type="nucleotide sequence ID" value="NZ_JAVREY010000019.1"/>
</dbReference>
<dbReference type="SUPFAM" id="SSF48452">
    <property type="entry name" value="TPR-like"/>
    <property type="match status" value="1"/>
</dbReference>
<dbReference type="EMBL" id="JAVREY010000019">
    <property type="protein sequence ID" value="MDT0464933.1"/>
    <property type="molecule type" value="Genomic_DNA"/>
</dbReference>
<dbReference type="InterPro" id="IPR050471">
    <property type="entry name" value="AB_hydrolase"/>
</dbReference>
<sequence>MRGDRPLLLISESGEGDADRSTDLIDHLVDAYTVVTYDRRGLSRSLLDAPERGATLAEHADDVHRLLAPLTDTPALMLGCSLGAVIGLHLAVRHPEQISALIAHEPVAPRLLPADERTRHEHELAELQDLYRPEGPASTIQRWQTLRLRSDRAQTLSFLGRHAECEAECAAVARAAAQGREPETVAVEAAARNGQIYALNAQGRHAEAEALARDALAPRGVRDRITLALRLGLARSLNGQARYEEALAEAKQIGRLRRIMPEEHRHPETGAVELAVATALLGLGRATEARTEAAAAHTACLGAFGPGHHRTAEARALLDRIDGA</sequence>
<evidence type="ECO:0000313" key="3">
    <source>
        <dbReference type="Proteomes" id="UP001183809"/>
    </source>
</evidence>
<dbReference type="PANTHER" id="PTHR43433">
    <property type="entry name" value="HYDROLASE, ALPHA/BETA FOLD FAMILY PROTEIN"/>
    <property type="match status" value="1"/>
</dbReference>
<dbReference type="Gene3D" id="1.25.40.10">
    <property type="entry name" value="Tetratricopeptide repeat domain"/>
    <property type="match status" value="1"/>
</dbReference>
<dbReference type="Gene3D" id="3.40.50.1820">
    <property type="entry name" value="alpha/beta hydrolase"/>
    <property type="match status" value="1"/>
</dbReference>
<proteinExistence type="predicted"/>
<comment type="caution">
    <text evidence="2">The sequence shown here is derived from an EMBL/GenBank/DDBJ whole genome shotgun (WGS) entry which is preliminary data.</text>
</comment>
<feature type="domain" description="AB hydrolase-1" evidence="1">
    <location>
        <begin position="14"/>
        <end position="140"/>
    </location>
</feature>
<keyword evidence="2" id="KW-0378">Hydrolase</keyword>
<organism evidence="2 3">
    <name type="scientific">Streptomyces gibsoniae</name>
    <dbReference type="NCBI Taxonomy" id="3075529"/>
    <lineage>
        <taxon>Bacteria</taxon>
        <taxon>Bacillati</taxon>
        <taxon>Actinomycetota</taxon>
        <taxon>Actinomycetes</taxon>
        <taxon>Kitasatosporales</taxon>
        <taxon>Streptomycetaceae</taxon>
        <taxon>Streptomyces</taxon>
    </lineage>
</organism>
<dbReference type="InterPro" id="IPR029058">
    <property type="entry name" value="AB_hydrolase_fold"/>
</dbReference>
<name>A0ABU2TVD7_9ACTN</name>
<dbReference type="PANTHER" id="PTHR43433:SF5">
    <property type="entry name" value="AB HYDROLASE-1 DOMAIN-CONTAINING PROTEIN"/>
    <property type="match status" value="1"/>
</dbReference>
<gene>
    <name evidence="2" type="ORF">RM764_18285</name>
</gene>
<dbReference type="Proteomes" id="UP001183809">
    <property type="component" value="Unassembled WGS sequence"/>
</dbReference>
<dbReference type="InterPro" id="IPR000073">
    <property type="entry name" value="AB_hydrolase_1"/>
</dbReference>
<accession>A0ABU2TVD7</accession>
<dbReference type="SUPFAM" id="SSF53474">
    <property type="entry name" value="alpha/beta-Hydrolases"/>
    <property type="match status" value="1"/>
</dbReference>
<dbReference type="InterPro" id="IPR011990">
    <property type="entry name" value="TPR-like_helical_dom_sf"/>
</dbReference>
<evidence type="ECO:0000313" key="2">
    <source>
        <dbReference type="EMBL" id="MDT0464933.1"/>
    </source>
</evidence>
<dbReference type="Pfam" id="PF00561">
    <property type="entry name" value="Abhydrolase_1"/>
    <property type="match status" value="1"/>
</dbReference>
<protein>
    <submittedName>
        <fullName evidence="2">Alpha/beta hydrolase</fullName>
    </submittedName>
</protein>
<keyword evidence="3" id="KW-1185">Reference proteome</keyword>
<dbReference type="GO" id="GO:0016787">
    <property type="term" value="F:hydrolase activity"/>
    <property type="evidence" value="ECO:0007669"/>
    <property type="project" value="UniProtKB-KW"/>
</dbReference>
<reference evidence="3" key="1">
    <citation type="submission" date="2023-07" db="EMBL/GenBank/DDBJ databases">
        <title>30 novel species of actinomycetes from the DSMZ collection.</title>
        <authorList>
            <person name="Nouioui I."/>
        </authorList>
    </citation>
    <scope>NUCLEOTIDE SEQUENCE [LARGE SCALE GENOMIC DNA]</scope>
    <source>
        <strain evidence="3">DSM 41699</strain>
    </source>
</reference>